<dbReference type="Gene3D" id="3.40.50.720">
    <property type="entry name" value="NAD(P)-binding Rossmann-like Domain"/>
    <property type="match status" value="1"/>
</dbReference>
<protein>
    <submittedName>
        <fullName evidence="2">ThiF family adenylyltransferase</fullName>
    </submittedName>
</protein>
<dbReference type="RefSeq" id="WP_350245746.1">
    <property type="nucleotide sequence ID" value="NZ_CP158301.1"/>
</dbReference>
<dbReference type="KEGG" id="dsc:ABOD76_22035"/>
<organism evidence="2">
    <name type="scientific">Deinococcus sonorensis KR-87</name>
    <dbReference type="NCBI Taxonomy" id="694439"/>
    <lineage>
        <taxon>Bacteria</taxon>
        <taxon>Thermotogati</taxon>
        <taxon>Deinococcota</taxon>
        <taxon>Deinococci</taxon>
        <taxon>Deinococcales</taxon>
        <taxon>Deinococcaceae</taxon>
        <taxon>Deinococcus</taxon>
    </lineage>
</organism>
<name>A0AAU7UGJ8_9DEIO</name>
<dbReference type="EMBL" id="CP158301">
    <property type="protein sequence ID" value="XBV87597.1"/>
    <property type="molecule type" value="Genomic_DNA"/>
</dbReference>
<dbReference type="InterPro" id="IPR000594">
    <property type="entry name" value="ThiF_NAD_FAD-bd"/>
</dbReference>
<dbReference type="Pfam" id="PF00899">
    <property type="entry name" value="ThiF"/>
    <property type="match status" value="1"/>
</dbReference>
<evidence type="ECO:0000259" key="1">
    <source>
        <dbReference type="Pfam" id="PF00899"/>
    </source>
</evidence>
<keyword evidence="2" id="KW-0548">Nucleotidyltransferase</keyword>
<evidence type="ECO:0000313" key="2">
    <source>
        <dbReference type="EMBL" id="XBV87597.1"/>
    </source>
</evidence>
<feature type="domain" description="THIF-type NAD/FAD binding fold" evidence="1">
    <location>
        <begin position="210"/>
        <end position="470"/>
    </location>
</feature>
<dbReference type="InterPro" id="IPR035985">
    <property type="entry name" value="Ubiquitin-activating_enz"/>
</dbReference>
<dbReference type="AlphaFoldDB" id="A0AAU7UGJ8"/>
<dbReference type="GO" id="GO:0008641">
    <property type="term" value="F:ubiquitin-like modifier activating enzyme activity"/>
    <property type="evidence" value="ECO:0007669"/>
    <property type="project" value="InterPro"/>
</dbReference>
<accession>A0AAU7UGJ8</accession>
<reference evidence="2" key="1">
    <citation type="submission" date="2024-06" db="EMBL/GenBank/DDBJ databases">
        <title>Draft Genome Sequence of Deinococcus sonorensis Type Strain KR-87, a Biofilm Producing Representative of the Genus Deinococcus.</title>
        <authorList>
            <person name="Boren L.S."/>
            <person name="Grosso R.A."/>
            <person name="Hugenberg-Cox A.N."/>
            <person name="Hill J.T.E."/>
            <person name="Albert C.M."/>
            <person name="Tuohy J.M."/>
        </authorList>
    </citation>
    <scope>NUCLEOTIDE SEQUENCE</scope>
    <source>
        <strain evidence="2">KR-87</strain>
        <plasmid evidence="2">pDson05</plasmid>
    </source>
</reference>
<proteinExistence type="predicted"/>
<gene>
    <name evidence="2" type="ORF">ABOD76_22035</name>
</gene>
<dbReference type="SUPFAM" id="SSF69572">
    <property type="entry name" value="Activating enzymes of the ubiquitin-like proteins"/>
    <property type="match status" value="1"/>
</dbReference>
<keyword evidence="2" id="KW-0614">Plasmid</keyword>
<sequence length="505" mass="53446">MNLDLPLAFSRLAKTASVTQTGGNGSDDAHRFTASCVLLTGEADILNTRNGAVCFQHTLRLLVRTTLHLTVQLPATSDALLATAQAIAEQVQFGATVHFTVGPVDLNTFDAIVNVGTAAHPALPWTSINSNGWLARVTSGALPISGECGQWNPIGALAAASLGAAEVFKRLLPVRPERAALFDSLTFSLETYASNTDDPGPTLPAELHGDVLITGAGAIGNGVIALLSDLPLYGRIDIVDRQLFGTENLGTCLLIGPADVGQAKAEVLASRLRTALVSSDVHAHLSPFEELPFGAGGALPYHRVVVNGLDNVEVRHAVQRQLWPDVVIDGAIGALMCQVSRHPAEGDVACLQCLFDLPAREALTHQMEATGLSPARLAQPDEPVTEADLLTAPEHQRPWLASRIGQPICSVVSEGITQALSAERQRQGFAPSVPFVACLSACMAVAELVRHLEGRSTPLETRFQFDVLRGPQSGSMLDQARSGGCMCVQRRAAIVRFRTSLAPSS</sequence>
<keyword evidence="2" id="KW-0808">Transferase</keyword>
<geneLocation type="plasmid" evidence="2">
    <name>pDson05</name>
</geneLocation>
<dbReference type="GO" id="GO:0016779">
    <property type="term" value="F:nucleotidyltransferase activity"/>
    <property type="evidence" value="ECO:0007669"/>
    <property type="project" value="UniProtKB-KW"/>
</dbReference>